<reference evidence="1" key="1">
    <citation type="submission" date="2023-10" db="EMBL/GenBank/DDBJ databases">
        <authorList>
            <person name="Domelevo Entfellner J.-B."/>
        </authorList>
    </citation>
    <scope>NUCLEOTIDE SEQUENCE</scope>
</reference>
<organism evidence="1 2">
    <name type="scientific">Sphenostylis stenocarpa</name>
    <dbReference type="NCBI Taxonomy" id="92480"/>
    <lineage>
        <taxon>Eukaryota</taxon>
        <taxon>Viridiplantae</taxon>
        <taxon>Streptophyta</taxon>
        <taxon>Embryophyta</taxon>
        <taxon>Tracheophyta</taxon>
        <taxon>Spermatophyta</taxon>
        <taxon>Magnoliopsida</taxon>
        <taxon>eudicotyledons</taxon>
        <taxon>Gunneridae</taxon>
        <taxon>Pentapetalae</taxon>
        <taxon>rosids</taxon>
        <taxon>fabids</taxon>
        <taxon>Fabales</taxon>
        <taxon>Fabaceae</taxon>
        <taxon>Papilionoideae</taxon>
        <taxon>50 kb inversion clade</taxon>
        <taxon>NPAAA clade</taxon>
        <taxon>indigoferoid/millettioid clade</taxon>
        <taxon>Phaseoleae</taxon>
        <taxon>Sphenostylis</taxon>
    </lineage>
</organism>
<dbReference type="AlphaFoldDB" id="A0AA86V3H1"/>
<proteinExistence type="predicted"/>
<evidence type="ECO:0000313" key="2">
    <source>
        <dbReference type="Proteomes" id="UP001189624"/>
    </source>
</evidence>
<evidence type="ECO:0000313" key="1">
    <source>
        <dbReference type="EMBL" id="CAJ1921859.1"/>
    </source>
</evidence>
<dbReference type="Proteomes" id="UP001189624">
    <property type="component" value="Chromosome 1"/>
</dbReference>
<sequence>MKTEYPASRFVCPDWEHCSKEMKYNDIEESERNKYWKGRQKRRRKTTSLLSLSGLQAMNWKRCADACATLATALLFSTILDLLRRLTLRLLLVLDPCLFGDQSQTLFSDWAVLLAGRLRPSN</sequence>
<dbReference type="Gramene" id="rna-AYBTSS11_LOCUS3808">
    <property type="protein sequence ID" value="CAJ1921859.1"/>
    <property type="gene ID" value="gene-AYBTSS11_LOCUS3808"/>
</dbReference>
<keyword evidence="2" id="KW-1185">Reference proteome</keyword>
<gene>
    <name evidence="1" type="ORF">AYBTSS11_LOCUS3808</name>
</gene>
<dbReference type="EMBL" id="OY731398">
    <property type="protein sequence ID" value="CAJ1921859.1"/>
    <property type="molecule type" value="Genomic_DNA"/>
</dbReference>
<accession>A0AA86V3H1</accession>
<protein>
    <submittedName>
        <fullName evidence="1">Uncharacterized protein</fullName>
    </submittedName>
</protein>
<name>A0AA86V3H1_9FABA</name>